<evidence type="ECO:0000256" key="1">
    <source>
        <dbReference type="ARBA" id="ARBA00022750"/>
    </source>
</evidence>
<name>Q75G45_ORYSJ</name>
<organism evidence="4">
    <name type="scientific">Oryza sativa subsp. japonica</name>
    <name type="common">Rice</name>
    <dbReference type="NCBI Taxonomy" id="39947"/>
    <lineage>
        <taxon>Eukaryota</taxon>
        <taxon>Viridiplantae</taxon>
        <taxon>Streptophyta</taxon>
        <taxon>Embryophyta</taxon>
        <taxon>Tracheophyta</taxon>
        <taxon>Spermatophyta</taxon>
        <taxon>Magnoliopsida</taxon>
        <taxon>Liliopsida</taxon>
        <taxon>Poales</taxon>
        <taxon>Poaceae</taxon>
        <taxon>BOP clade</taxon>
        <taxon>Oryzoideae</taxon>
        <taxon>Oryzeae</taxon>
        <taxon>Oryzinae</taxon>
        <taxon>Oryza</taxon>
        <taxon>Oryza sativa</taxon>
    </lineage>
</organism>
<dbReference type="InterPro" id="IPR025724">
    <property type="entry name" value="GAG-pre-integrase_dom"/>
</dbReference>
<dbReference type="PANTHER" id="PTHR11439">
    <property type="entry name" value="GAG-POL-RELATED RETROTRANSPOSON"/>
    <property type="match status" value="1"/>
</dbReference>
<evidence type="ECO:0000256" key="2">
    <source>
        <dbReference type="SAM" id="MobiDB-lite"/>
    </source>
</evidence>
<keyword evidence="1" id="KW-0378">Hydrolase</keyword>
<feature type="region of interest" description="Disordered" evidence="2">
    <location>
        <begin position="800"/>
        <end position="896"/>
    </location>
</feature>
<dbReference type="Pfam" id="PF25597">
    <property type="entry name" value="SH3_retrovirus"/>
    <property type="match status" value="1"/>
</dbReference>
<feature type="compositionally biased region" description="Gly residues" evidence="2">
    <location>
        <begin position="224"/>
        <end position="254"/>
    </location>
</feature>
<dbReference type="InterPro" id="IPR013103">
    <property type="entry name" value="RVT_2"/>
</dbReference>
<evidence type="ECO:0000313" key="4">
    <source>
        <dbReference type="EMBL" id="AAT07631.1"/>
    </source>
</evidence>
<dbReference type="PROSITE" id="PS50994">
    <property type="entry name" value="INTEGRASE"/>
    <property type="match status" value="1"/>
</dbReference>
<dbReference type="PANTHER" id="PTHR11439:SF450">
    <property type="entry name" value="REVERSE TRANSCRIPTASE TY1_COPIA-TYPE DOMAIN-CONTAINING PROTEIN"/>
    <property type="match status" value="1"/>
</dbReference>
<dbReference type="InterPro" id="IPR012337">
    <property type="entry name" value="RNaseH-like_sf"/>
</dbReference>
<protein>
    <submittedName>
        <fullName evidence="4">Putative polyprotein</fullName>
    </submittedName>
</protein>
<dbReference type="InterPro" id="IPR036397">
    <property type="entry name" value="RNaseH_sf"/>
</dbReference>
<dbReference type="InterPro" id="IPR001584">
    <property type="entry name" value="Integrase_cat-core"/>
</dbReference>
<dbReference type="MEROPS" id="A11.004"/>
<dbReference type="CDD" id="cd09272">
    <property type="entry name" value="RNase_HI_RT_Ty1"/>
    <property type="match status" value="1"/>
</dbReference>
<reference evidence="4" key="1">
    <citation type="submission" date="2004-05" db="EMBL/GenBank/DDBJ databases">
        <title>Oryza sativa BAC OSJNBb0043H23 genomic sequence.</title>
        <authorList>
            <person name="Chow T.-Y."/>
            <person name="Hsing Y.-I.C."/>
            <person name="Chen C.-S."/>
            <person name="Chen H.-H."/>
            <person name="Liu S.-M."/>
            <person name="Chao Y.-T."/>
            <person name="Chang S.-J."/>
            <person name="Chen H.-C."/>
            <person name="Chen S.-K."/>
            <person name="Chen T.-R."/>
            <person name="Chen Y.-L."/>
            <person name="Cheng C.-H."/>
            <person name="Chung C.-I."/>
            <person name="Han S.-Y."/>
            <person name="Hsiao S.-H."/>
            <person name="Hsiung J.-N."/>
            <person name="Hsu C.-H."/>
            <person name="Huang J.-J."/>
            <person name="Kau P.-I."/>
            <person name="Lee M.-C."/>
            <person name="Leu H.-L."/>
            <person name="Li Y.-F."/>
            <person name="Lin S.-J."/>
            <person name="Lin Y.-C."/>
            <person name="Wu S.-W."/>
            <person name="Yu C.-Y."/>
            <person name="Yu S.-W."/>
            <person name="Wu H.-P."/>
            <person name="Shaw J.-F."/>
        </authorList>
    </citation>
    <scope>NUCLEOTIDE SEQUENCE</scope>
</reference>
<dbReference type="GO" id="GO:0003676">
    <property type="term" value="F:nucleic acid binding"/>
    <property type="evidence" value="ECO:0007669"/>
    <property type="project" value="InterPro"/>
</dbReference>
<dbReference type="Gene3D" id="3.30.420.10">
    <property type="entry name" value="Ribonuclease H-like superfamily/Ribonuclease H"/>
    <property type="match status" value="1"/>
</dbReference>
<dbReference type="Pfam" id="PF13976">
    <property type="entry name" value="gag_pre-integrs"/>
    <property type="match status" value="1"/>
</dbReference>
<sequence>MASSSMAAAISNPLFGLQISDKLTKQNHPLWAAQILTTLRGAQLEEHIVSTTAAPAAEIEKEDGDKDKKTKIVIPNPEYKTWFVQDQQVLGFIFSSLSREVLQQVAGARTAAQAWNMIDDMFSCKSKAGTINKGPMSMSEYIAKMRSLADKMAATGKPLDEEELVAYIINGLDSEFDAAVEGLMATARIAPVSISHVYSQLLSYENRIRIRQAYLTTSANAANRGGGRGGRGSSTGNRGGGRGGFGRGGHGRGAPSGASQGRGRGNDTRPVCQVCHKRGHVASDCWHRYDDSYVPDEKLGGAATYAYGVDTNWYVDTGATDHITGQLDKLTTKERYKGTDQIHTASGEGTSIKHVGHAIVPTPSHPLHLKNVLHVPEAAKNLVSVHKLVADNYAFLEIHGKYFLIKDKATRRTILEGPCRRGLYPLPARSSLRQAFVATPSFVRWHGRLGHPSKPIVLRILSQNKLPCLSNSVNESVCDACQQAKCHQLPFPRSTSVSNNPLELIHSDVWGPASESVGAKKYYVSFIDDYSKFVWIYFLKHKSEVFQKFHEFQKLVERQFDRKILSMQTDWGGEYLKLHTFFNEIGISHHVSCPHTHQQNGAVERKHRHIVEVGLSLLAHASMPLKFWDEAFLAATYLINRLPSKVIKFDTPLERLFKQTPDYKSLRTFGCACWPNLRPYNTHKLQFRSKQCVFLGFSNIHKGFKCLDVSTGRVYVSRDVTFDEQVFPFANLHPNAGARLRAEISLLPPTLINEKTSDQGGEEHHDHLFNISMPNATDISCAESPRNVNSDIPGAFGRVHGANGDLAGESASDSASVQAQLQRQASGSATQGESEQQRSGIQPARATSPAASPTAAPPSPARAVASSSGGAQQSHQPGSSAPSESAQLSEVIRPKTRLQSGIRKEKIYTDGTVRYSCFTSSGEPQTLHEALGDKNWKEAMDSEYQALMKNKTWHLVPSKKGQNIIDCKWVYKVKRKADGSLDRYKARVVAKGFKQRYGIDYEDTFNPVVKAATIRTILSIAISRGWTLRQLDVQNAFLHGVLEEDVFMRQPPGYEQKDGYVCKLDKALYGLKQAPRAWYSRLSTKLHELGFKSSKSDTSLFFYSKGDVAMFMLVYVDDIIVASSSIDATNALLKNLNQEFALKDLGRLHYFLGIEVKEVNNGIVLTQEKYAMDVLKRVNMSDCKAVNTPLSISEKLSAHEGNPFGPEDSTRYRSLVGALQYLTLTRPDLSFSVNKVCQYLHAPTTKHWAAAKRILRYLKHTVKLGLKISKSNSLLVSAFSDADWAGCLDDRHSTGGFAVFIGPNLVSWSARKQATVSRSSTEAEYKALANVTAEIMWIQTLLHELGIQAPKIAKVWCDNIGAKYMTANPVFHARTKHIEVDYHFVRERVARKFLQVEYISTKDQVADGFTKTLSVRQLEMFRNNLNLTGSD</sequence>
<dbReference type="Pfam" id="PF22936">
    <property type="entry name" value="Pol_BBD"/>
    <property type="match status" value="1"/>
</dbReference>
<dbReference type="SUPFAM" id="SSF56672">
    <property type="entry name" value="DNA/RNA polymerases"/>
    <property type="match status" value="1"/>
</dbReference>
<keyword evidence="1" id="KW-0645">Protease</keyword>
<dbReference type="Pfam" id="PF00665">
    <property type="entry name" value="rve"/>
    <property type="match status" value="1"/>
</dbReference>
<dbReference type="InterPro" id="IPR043502">
    <property type="entry name" value="DNA/RNA_pol_sf"/>
</dbReference>
<accession>Q75G45</accession>
<dbReference type="InterPro" id="IPR054722">
    <property type="entry name" value="PolX-like_BBD"/>
</dbReference>
<evidence type="ECO:0000259" key="3">
    <source>
        <dbReference type="PROSITE" id="PS50994"/>
    </source>
</evidence>
<keyword evidence="1" id="KW-0064">Aspartyl protease</keyword>
<dbReference type="GO" id="GO:0004190">
    <property type="term" value="F:aspartic-type endopeptidase activity"/>
    <property type="evidence" value="ECO:0007669"/>
    <property type="project" value="UniProtKB-KW"/>
</dbReference>
<dbReference type="InterPro" id="IPR057670">
    <property type="entry name" value="SH3_retrovirus"/>
</dbReference>
<feature type="compositionally biased region" description="Low complexity" evidence="2">
    <location>
        <begin position="861"/>
        <end position="883"/>
    </location>
</feature>
<dbReference type="Pfam" id="PF07727">
    <property type="entry name" value="RVT_2"/>
    <property type="match status" value="1"/>
</dbReference>
<feature type="region of interest" description="Disordered" evidence="2">
    <location>
        <begin position="220"/>
        <end position="267"/>
    </location>
</feature>
<dbReference type="Pfam" id="PF14223">
    <property type="entry name" value="Retrotran_gag_2"/>
    <property type="match status" value="1"/>
</dbReference>
<feature type="compositionally biased region" description="Low complexity" evidence="2">
    <location>
        <begin position="843"/>
        <end position="854"/>
    </location>
</feature>
<dbReference type="GO" id="GO:0015074">
    <property type="term" value="P:DNA integration"/>
    <property type="evidence" value="ECO:0007669"/>
    <property type="project" value="InterPro"/>
</dbReference>
<gene>
    <name evidence="4" type="primary">OSJNBb0043H23.10</name>
</gene>
<feature type="compositionally biased region" description="Polar residues" evidence="2">
    <location>
        <begin position="811"/>
        <end position="840"/>
    </location>
</feature>
<dbReference type="iPTMnet" id="Q75G45"/>
<feature type="domain" description="Integrase catalytic" evidence="3">
    <location>
        <begin position="497"/>
        <end position="660"/>
    </location>
</feature>
<dbReference type="SUPFAM" id="SSF53098">
    <property type="entry name" value="Ribonuclease H-like"/>
    <property type="match status" value="1"/>
</dbReference>
<dbReference type="EMBL" id="AC135422">
    <property type="protein sequence ID" value="AAT07631.1"/>
    <property type="molecule type" value="Genomic_DNA"/>
</dbReference>
<proteinExistence type="predicted"/>